<reference evidence="5 6" key="1">
    <citation type="submission" date="2023-07" db="EMBL/GenBank/DDBJ databases">
        <title>Protaetiibacter sp. nov WY-16 isolated from soil.</title>
        <authorList>
            <person name="Liu B."/>
            <person name="Wan Y."/>
        </authorList>
    </citation>
    <scope>NUCLEOTIDE SEQUENCE [LARGE SCALE GENOMIC DNA]</scope>
    <source>
        <strain evidence="5 6">WY-16</strain>
    </source>
</reference>
<keyword evidence="2" id="KW-1133">Transmembrane helix</keyword>
<comment type="caution">
    <text evidence="5">The sequence shown here is derived from an EMBL/GenBank/DDBJ whole genome shotgun (WGS) entry which is preliminary data.</text>
</comment>
<dbReference type="Pfam" id="PF21722">
    <property type="entry name" value="Gly_rich_2"/>
    <property type="match status" value="1"/>
</dbReference>
<evidence type="ECO:0000256" key="3">
    <source>
        <dbReference type="SAM" id="SignalP"/>
    </source>
</evidence>
<dbReference type="RefSeq" id="WP_305003010.1">
    <property type="nucleotide sequence ID" value="NZ_JAUQUB010000002.1"/>
</dbReference>
<feature type="signal peptide" evidence="3">
    <location>
        <begin position="1"/>
        <end position="32"/>
    </location>
</feature>
<keyword evidence="6" id="KW-1185">Reference proteome</keyword>
<proteinExistence type="predicted"/>
<evidence type="ECO:0000259" key="4">
    <source>
        <dbReference type="Pfam" id="PF21722"/>
    </source>
</evidence>
<comment type="subcellular location">
    <subcellularLocation>
        <location evidence="1">Cell envelope</location>
    </subcellularLocation>
</comment>
<dbReference type="EMBL" id="JAUQUB010000002">
    <property type="protein sequence ID" value="MDO7882576.1"/>
    <property type="molecule type" value="Genomic_DNA"/>
</dbReference>
<dbReference type="Gene3D" id="2.60.40.4270">
    <property type="entry name" value="Listeria-Bacteroides repeat domain"/>
    <property type="match status" value="1"/>
</dbReference>
<organism evidence="5 6">
    <name type="scientific">Antiquaquibacter soli</name>
    <dbReference type="NCBI Taxonomy" id="3064523"/>
    <lineage>
        <taxon>Bacteria</taxon>
        <taxon>Bacillati</taxon>
        <taxon>Actinomycetota</taxon>
        <taxon>Actinomycetes</taxon>
        <taxon>Micrococcales</taxon>
        <taxon>Microbacteriaceae</taxon>
        <taxon>Antiquaquibacter</taxon>
    </lineage>
</organism>
<evidence type="ECO:0000313" key="6">
    <source>
        <dbReference type="Proteomes" id="UP001241072"/>
    </source>
</evidence>
<dbReference type="InterPro" id="IPR042229">
    <property type="entry name" value="Listeria/Bacterioides_rpt_sf"/>
</dbReference>
<feature type="transmembrane region" description="Helical" evidence="2">
    <location>
        <begin position="354"/>
        <end position="375"/>
    </location>
</feature>
<gene>
    <name evidence="5" type="ORF">Q5716_10100</name>
</gene>
<keyword evidence="3" id="KW-0732">Signal</keyword>
<name>A0ABT9BNG2_9MICO</name>
<dbReference type="InterPro" id="IPR013378">
    <property type="entry name" value="InlB-like_B-rpt"/>
</dbReference>
<feature type="domain" description="Glycine-rich" evidence="4">
    <location>
        <begin position="59"/>
        <end position="269"/>
    </location>
</feature>
<dbReference type="Proteomes" id="UP001241072">
    <property type="component" value="Unassembled WGS sequence"/>
</dbReference>
<keyword evidence="2" id="KW-0472">Membrane</keyword>
<dbReference type="InterPro" id="IPR049304">
    <property type="entry name" value="Gly_rich_dom"/>
</dbReference>
<protein>
    <submittedName>
        <fullName evidence="5">InlB B-repeat-containing protein</fullName>
    </submittedName>
</protein>
<dbReference type="Pfam" id="PF09479">
    <property type="entry name" value="Flg_new"/>
    <property type="match status" value="1"/>
</dbReference>
<sequence length="381" mass="35995">MKLDVRKTTAAAAAVATAGVSSVFLGATPAMAASDDPCLGGSVVGPGICEIVYTDAAISTFTPTEQMTQLEILLVGGGGTGADQTAPNTNGYAGAGGGGAVVLVDFDGATDPIEIGVAAAGASSYAAEGSNPAIFAQGGQGALPNGGTGGASGNGNLGGSTGTYSAGGGAGGAVSNSTPANGGVGAIVDDLAAAGSLFDGDLRCFGGGGAVGTATVQGIPGCGAGGPADATGTTLALPVPNSGGGGGGLTVTQPEESRLGATGVAIVRFTAAPVTVTFDVQGKGTAPAAQEVLAGYTVAKPADPTASGYEFTGWFADAALTTPIDFSAAVVENATYYAGWKPALAATGSTPDSAVLPIGLGVLLAGAGLMVAATARKRRES</sequence>
<dbReference type="NCBIfam" id="TIGR02543">
    <property type="entry name" value="List_Bact_rpt"/>
    <property type="match status" value="1"/>
</dbReference>
<evidence type="ECO:0000256" key="2">
    <source>
        <dbReference type="SAM" id="Phobius"/>
    </source>
</evidence>
<evidence type="ECO:0000313" key="5">
    <source>
        <dbReference type="EMBL" id="MDO7882576.1"/>
    </source>
</evidence>
<keyword evidence="2" id="KW-0812">Transmembrane</keyword>
<evidence type="ECO:0000256" key="1">
    <source>
        <dbReference type="ARBA" id="ARBA00004196"/>
    </source>
</evidence>
<accession>A0ABT9BNG2</accession>
<feature type="chain" id="PRO_5045330751" evidence="3">
    <location>
        <begin position="33"/>
        <end position="381"/>
    </location>
</feature>